<evidence type="ECO:0000256" key="2">
    <source>
        <dbReference type="ARBA" id="ARBA00009477"/>
    </source>
</evidence>
<evidence type="ECO:0000256" key="4">
    <source>
        <dbReference type="SAM" id="Coils"/>
    </source>
</evidence>
<dbReference type="EMBL" id="QQAW01000006">
    <property type="protein sequence ID" value="RDI37376.1"/>
    <property type="molecule type" value="Genomic_DNA"/>
</dbReference>
<dbReference type="Proteomes" id="UP000254958">
    <property type="component" value="Unassembled WGS sequence"/>
</dbReference>
<name>A0A370G2X6_GLULI</name>
<evidence type="ECO:0000256" key="1">
    <source>
        <dbReference type="ARBA" id="ARBA00004196"/>
    </source>
</evidence>
<dbReference type="GO" id="GO:0022857">
    <property type="term" value="F:transmembrane transporter activity"/>
    <property type="evidence" value="ECO:0007669"/>
    <property type="project" value="InterPro"/>
</dbReference>
<feature type="coiled-coil region" evidence="4">
    <location>
        <begin position="225"/>
        <end position="259"/>
    </location>
</feature>
<dbReference type="Gene3D" id="2.40.420.20">
    <property type="match status" value="1"/>
</dbReference>
<keyword evidence="6" id="KW-0472">Membrane</keyword>
<dbReference type="InterPro" id="IPR006143">
    <property type="entry name" value="RND_pump_MFP"/>
</dbReference>
<comment type="subcellular location">
    <subcellularLocation>
        <location evidence="1">Cell envelope</location>
    </subcellularLocation>
</comment>
<keyword evidence="3 4" id="KW-0175">Coiled coil</keyword>
<feature type="transmembrane region" description="Helical" evidence="6">
    <location>
        <begin position="39"/>
        <end position="59"/>
    </location>
</feature>
<dbReference type="PANTHER" id="PTHR32347">
    <property type="entry name" value="EFFLUX SYSTEM COMPONENT YKNX-RELATED"/>
    <property type="match status" value="1"/>
</dbReference>
<organism evidence="8 9">
    <name type="scientific">Gluconacetobacter liquefaciens</name>
    <name type="common">Acetobacter liquefaciens</name>
    <dbReference type="NCBI Taxonomy" id="89584"/>
    <lineage>
        <taxon>Bacteria</taxon>
        <taxon>Pseudomonadati</taxon>
        <taxon>Pseudomonadota</taxon>
        <taxon>Alphaproteobacteria</taxon>
        <taxon>Acetobacterales</taxon>
        <taxon>Acetobacteraceae</taxon>
        <taxon>Gluconacetobacter</taxon>
    </lineage>
</organism>
<protein>
    <submittedName>
        <fullName evidence="8">HlyD family secretion protein</fullName>
    </submittedName>
</protein>
<evidence type="ECO:0000256" key="6">
    <source>
        <dbReference type="SAM" id="Phobius"/>
    </source>
</evidence>
<comment type="similarity">
    <text evidence="2">Belongs to the membrane fusion protein (MFP) (TC 8.A.1) family.</text>
</comment>
<gene>
    <name evidence="8" type="ORF">C7453_10699</name>
</gene>
<feature type="domain" description="Multidrug resistance protein MdtA-like C-terminal permuted SH3" evidence="7">
    <location>
        <begin position="369"/>
        <end position="427"/>
    </location>
</feature>
<dbReference type="RefSeq" id="WP_245949000.1">
    <property type="nucleotide sequence ID" value="NZ_BJMI01000020.1"/>
</dbReference>
<evidence type="ECO:0000259" key="7">
    <source>
        <dbReference type="Pfam" id="PF25967"/>
    </source>
</evidence>
<dbReference type="AlphaFoldDB" id="A0A370G2X6"/>
<keyword evidence="6" id="KW-1133">Transmembrane helix</keyword>
<dbReference type="NCBIfam" id="TIGR01730">
    <property type="entry name" value="RND_mfp"/>
    <property type="match status" value="1"/>
</dbReference>
<keyword evidence="6" id="KW-0812">Transmembrane</keyword>
<dbReference type="InterPro" id="IPR058627">
    <property type="entry name" value="MdtA-like_C"/>
</dbReference>
<keyword evidence="9" id="KW-1185">Reference proteome</keyword>
<dbReference type="Gene3D" id="2.40.50.100">
    <property type="match status" value="1"/>
</dbReference>
<accession>A0A370G2X6</accession>
<dbReference type="Gene3D" id="2.40.30.170">
    <property type="match status" value="1"/>
</dbReference>
<dbReference type="Pfam" id="PF25967">
    <property type="entry name" value="RND-MFP_C"/>
    <property type="match status" value="1"/>
</dbReference>
<comment type="caution">
    <text evidence="8">The sequence shown here is derived from an EMBL/GenBank/DDBJ whole genome shotgun (WGS) entry which is preliminary data.</text>
</comment>
<dbReference type="PANTHER" id="PTHR32347:SF23">
    <property type="entry name" value="BLL5650 PROTEIN"/>
    <property type="match status" value="1"/>
</dbReference>
<evidence type="ECO:0000313" key="8">
    <source>
        <dbReference type="EMBL" id="RDI37376.1"/>
    </source>
</evidence>
<dbReference type="Gene3D" id="1.10.287.470">
    <property type="entry name" value="Helix hairpin bin"/>
    <property type="match status" value="1"/>
</dbReference>
<dbReference type="InterPro" id="IPR050465">
    <property type="entry name" value="UPF0194_transport"/>
</dbReference>
<evidence type="ECO:0000256" key="5">
    <source>
        <dbReference type="SAM" id="MobiDB-lite"/>
    </source>
</evidence>
<sequence length="440" mass="47695">MDRPISSPDAVPSPARPVPGGGMDRTVRRPRHHVLVRRAVRWGAAVAVVVAGVVVWRMVPASGTLSVRNDQLTIETVRSAPFLDYLPVRASVAPLHVTYVGAVQGGEVAEVVARDGALVARDDILVRLTNPQLQLDVTSREAQIASQLGTVSAQRLALQQTRTSEESQLGEARYNLLKAQRELEIHEQLHGQGFESDANLQSYRDEADYDANRVARLDAARTQDMAVAARQSDEIDREAQRLRSNLEVVEDSLNALVLRAPVAGRLTNFDLQPGQSLKAGDRIGQIDSEGQYRLDADIDEFYLGRVSVGQRADAEIGDAKVAMTVARVHPQVTNGQFRAELTFDGAMPAGLRRGESVDVRITLGETHPALVLPNGAWLEAGGGSAAFVMTPDGHGADRATITSGRRNPEQVEITGGLHAGDRVIVSSYNSYKNFNHLSIH</sequence>
<evidence type="ECO:0000313" key="9">
    <source>
        <dbReference type="Proteomes" id="UP000254958"/>
    </source>
</evidence>
<evidence type="ECO:0000256" key="3">
    <source>
        <dbReference type="ARBA" id="ARBA00023054"/>
    </source>
</evidence>
<feature type="region of interest" description="Disordered" evidence="5">
    <location>
        <begin position="1"/>
        <end position="26"/>
    </location>
</feature>
<dbReference type="GO" id="GO:0016020">
    <property type="term" value="C:membrane"/>
    <property type="evidence" value="ECO:0007669"/>
    <property type="project" value="InterPro"/>
</dbReference>
<dbReference type="GO" id="GO:0030313">
    <property type="term" value="C:cell envelope"/>
    <property type="evidence" value="ECO:0007669"/>
    <property type="project" value="UniProtKB-SubCell"/>
</dbReference>
<proteinExistence type="inferred from homology"/>
<reference evidence="8 9" key="1">
    <citation type="submission" date="2018-07" db="EMBL/GenBank/DDBJ databases">
        <title>Genomic Encyclopedia of Type Strains, Phase IV (KMG-IV): sequencing the most valuable type-strain genomes for metagenomic binning, comparative biology and taxonomic classification.</title>
        <authorList>
            <person name="Goeker M."/>
        </authorList>
    </citation>
    <scope>NUCLEOTIDE SEQUENCE [LARGE SCALE GENOMIC DNA]</scope>
    <source>
        <strain evidence="8 9">DSM 5603</strain>
    </source>
</reference>